<gene>
    <name evidence="3" type="ORF">PanWU01x14_263760</name>
</gene>
<dbReference type="EMBL" id="JXTB01000343">
    <property type="protein sequence ID" value="PON44786.1"/>
    <property type="molecule type" value="Genomic_DNA"/>
</dbReference>
<feature type="compositionally biased region" description="Polar residues" evidence="2">
    <location>
        <begin position="35"/>
        <end position="45"/>
    </location>
</feature>
<evidence type="ECO:0000256" key="1">
    <source>
        <dbReference type="SAM" id="Coils"/>
    </source>
</evidence>
<evidence type="ECO:0000256" key="2">
    <source>
        <dbReference type="SAM" id="MobiDB-lite"/>
    </source>
</evidence>
<protein>
    <submittedName>
        <fullName evidence="3">Uncharacterized protein</fullName>
    </submittedName>
</protein>
<evidence type="ECO:0000313" key="4">
    <source>
        <dbReference type="Proteomes" id="UP000237105"/>
    </source>
</evidence>
<dbReference type="AlphaFoldDB" id="A0A2P5B7Q1"/>
<reference evidence="4" key="1">
    <citation type="submission" date="2016-06" db="EMBL/GenBank/DDBJ databases">
        <title>Parallel loss of symbiosis genes in relatives of nitrogen-fixing non-legume Parasponia.</title>
        <authorList>
            <person name="Van Velzen R."/>
            <person name="Holmer R."/>
            <person name="Bu F."/>
            <person name="Rutten L."/>
            <person name="Van Zeijl A."/>
            <person name="Liu W."/>
            <person name="Santuari L."/>
            <person name="Cao Q."/>
            <person name="Sharma T."/>
            <person name="Shen D."/>
            <person name="Roswanjaya Y."/>
            <person name="Wardhani T."/>
            <person name="Kalhor M.S."/>
            <person name="Jansen J."/>
            <person name="Van den Hoogen J."/>
            <person name="Gungor B."/>
            <person name="Hartog M."/>
            <person name="Hontelez J."/>
            <person name="Verver J."/>
            <person name="Yang W.-C."/>
            <person name="Schijlen E."/>
            <person name="Repin R."/>
            <person name="Schilthuizen M."/>
            <person name="Schranz E."/>
            <person name="Heidstra R."/>
            <person name="Miyata K."/>
            <person name="Fedorova E."/>
            <person name="Kohlen W."/>
            <person name="Bisseling T."/>
            <person name="Smit S."/>
            <person name="Geurts R."/>
        </authorList>
    </citation>
    <scope>NUCLEOTIDE SEQUENCE [LARGE SCALE GENOMIC DNA]</scope>
    <source>
        <strain evidence="4">cv. WU1-14</strain>
    </source>
</reference>
<comment type="caution">
    <text evidence="3">The sequence shown here is derived from an EMBL/GenBank/DDBJ whole genome shotgun (WGS) entry which is preliminary data.</text>
</comment>
<dbReference type="PANTHER" id="PTHR37371">
    <property type="entry name" value="OS08G0180400 PROTEIN"/>
    <property type="match status" value="1"/>
</dbReference>
<keyword evidence="1" id="KW-0175">Coiled coil</keyword>
<dbReference type="STRING" id="3476.A0A2P5B7Q1"/>
<feature type="coiled-coil region" evidence="1">
    <location>
        <begin position="122"/>
        <end position="156"/>
    </location>
</feature>
<keyword evidence="4" id="KW-1185">Reference proteome</keyword>
<organism evidence="3 4">
    <name type="scientific">Parasponia andersonii</name>
    <name type="common">Sponia andersonii</name>
    <dbReference type="NCBI Taxonomy" id="3476"/>
    <lineage>
        <taxon>Eukaryota</taxon>
        <taxon>Viridiplantae</taxon>
        <taxon>Streptophyta</taxon>
        <taxon>Embryophyta</taxon>
        <taxon>Tracheophyta</taxon>
        <taxon>Spermatophyta</taxon>
        <taxon>Magnoliopsida</taxon>
        <taxon>eudicotyledons</taxon>
        <taxon>Gunneridae</taxon>
        <taxon>Pentapetalae</taxon>
        <taxon>rosids</taxon>
        <taxon>fabids</taxon>
        <taxon>Rosales</taxon>
        <taxon>Cannabaceae</taxon>
        <taxon>Parasponia</taxon>
    </lineage>
</organism>
<dbReference type="Proteomes" id="UP000237105">
    <property type="component" value="Unassembled WGS sequence"/>
</dbReference>
<evidence type="ECO:0000313" key="3">
    <source>
        <dbReference type="EMBL" id="PON44786.1"/>
    </source>
</evidence>
<accession>A0A2P5B7Q1</accession>
<feature type="region of interest" description="Disordered" evidence="2">
    <location>
        <begin position="1"/>
        <end position="48"/>
    </location>
</feature>
<proteinExistence type="predicted"/>
<dbReference type="OrthoDB" id="1933837at2759"/>
<sequence length="203" mass="22691">MKKKAGPTRTASTTTRARNRTRKHSAAEFLETPLTIASTPSQSPESAIFRGSCSTKKRQKTMAAASPIPPPFASPFHPPKTLGSIFDLKDMVSSRLVDFKKCIDRSHSEILKDLDAFYYRLHKRFKIQNQECQQISDEAEKEYKKMSERIGESQESMMTSYSEFMADAQATTAHASKTSITKLSQSVETAIDALRSRYGILAA</sequence>
<name>A0A2P5B7Q1_PARAD</name>
<dbReference type="PANTHER" id="PTHR37371:SF1">
    <property type="entry name" value="KINESIN-LIKE PROTEIN"/>
    <property type="match status" value="1"/>
</dbReference>